<name>A0ABV0JCL3_9CYAN</name>
<keyword evidence="2" id="KW-1185">Reference proteome</keyword>
<protein>
    <submittedName>
        <fullName evidence="1">Uncharacterized protein</fullName>
    </submittedName>
</protein>
<proteinExistence type="predicted"/>
<organism evidence="1 2">
    <name type="scientific">Trichocoleus desertorum GB2-A4</name>
    <dbReference type="NCBI Taxonomy" id="2933944"/>
    <lineage>
        <taxon>Bacteria</taxon>
        <taxon>Bacillati</taxon>
        <taxon>Cyanobacteriota</taxon>
        <taxon>Cyanophyceae</taxon>
        <taxon>Leptolyngbyales</taxon>
        <taxon>Trichocoleusaceae</taxon>
        <taxon>Trichocoleus</taxon>
    </lineage>
</organism>
<comment type="caution">
    <text evidence="1">The sequence shown here is derived from an EMBL/GenBank/DDBJ whole genome shotgun (WGS) entry which is preliminary data.</text>
</comment>
<sequence length="242" mass="27152">MTAHVAGSTQIDSAALIEAMNFRTDVVVLTALVDEEWRSPAVEGSREESLPLAVHLELLSKLLGDIETKDVCHLLKPYILQPHTGSDQFLVQPLGLMLAEVFYSEEYLYEAISQGGFLDADPLKLSIEQRPDILLLAALTLDETFADICLQPYIQRLLNIEPDQIKHHAKIYGIELDKAHWAPINTLLQQKIRELQVQIEVAYRSSLNPCSSRSFESILVLQVTQFRLNLDIALGDLFSSLT</sequence>
<gene>
    <name evidence="1" type="ORF">NC998_20645</name>
</gene>
<accession>A0ABV0JCL3</accession>
<dbReference type="Proteomes" id="UP001464891">
    <property type="component" value="Unassembled WGS sequence"/>
</dbReference>
<reference evidence="1 2" key="1">
    <citation type="submission" date="2022-04" db="EMBL/GenBank/DDBJ databases">
        <title>Positive selection, recombination, and allopatry shape intraspecific diversity of widespread and dominant cyanobacteria.</title>
        <authorList>
            <person name="Wei J."/>
            <person name="Shu W."/>
            <person name="Hu C."/>
        </authorList>
    </citation>
    <scope>NUCLEOTIDE SEQUENCE [LARGE SCALE GENOMIC DNA]</scope>
    <source>
        <strain evidence="1 2">GB2-A4</strain>
    </source>
</reference>
<dbReference type="EMBL" id="JAMPKM010000015">
    <property type="protein sequence ID" value="MEP0819510.1"/>
    <property type="molecule type" value="Genomic_DNA"/>
</dbReference>
<evidence type="ECO:0000313" key="1">
    <source>
        <dbReference type="EMBL" id="MEP0819510.1"/>
    </source>
</evidence>
<evidence type="ECO:0000313" key="2">
    <source>
        <dbReference type="Proteomes" id="UP001464891"/>
    </source>
</evidence>